<protein>
    <submittedName>
        <fullName evidence="1">Tetracycline regulation of excision, RteC</fullName>
    </submittedName>
</protein>
<sequence length="308" mass="36617">MKQISNNIIAKINTEITMSCIDSDISSDTALHMINFIRPLFEELRKFIHQYTFQDANEEILFFKDIKPFILSKLIYFSDIYTLELRKPNGSKEVLKEYYKRKQATITEFCNHNLDFYQYYRSKAIHLDKYYFLRGHENYKLCHNCGMLDKDPLFSTCCDHKVAKMLGYDMLEIYLQQRLQNMERQEVIETSRATLPDNPFQWTGTKIAVIELGYAIYAAGVLNNGNADIKEIMTYLEASFKIDLGDYYRTYLTMRERKKDKPHLQVVRKYNSKSVMNIGVISFIEISDRLYLLWINSARWRRVTSYLR</sequence>
<dbReference type="Proteomes" id="UP000008630">
    <property type="component" value="Chromosome"/>
</dbReference>
<dbReference type="KEGG" id="bhl:Bache_1026"/>
<reference key="1">
    <citation type="submission" date="2010-11" db="EMBL/GenBank/DDBJ databases">
        <title>The complete genome of Bacteroides helcogenes P 36-108.</title>
        <authorList>
            <consortium name="US DOE Joint Genome Institute (JGI-PGF)"/>
            <person name="Lucas S."/>
            <person name="Copeland A."/>
            <person name="Lapidus A."/>
            <person name="Bruce D."/>
            <person name="Goodwin L."/>
            <person name="Pitluck S."/>
            <person name="Kyrpides N."/>
            <person name="Mavromatis K."/>
            <person name="Ivanova N."/>
            <person name="Zeytun A."/>
            <person name="Brettin T."/>
            <person name="Detter J.C."/>
            <person name="Tapia R."/>
            <person name="Han C."/>
            <person name="Land M."/>
            <person name="Hauser L."/>
            <person name="Markowitz V."/>
            <person name="Cheng J.-F."/>
            <person name="Hugenholtz P."/>
            <person name="Woyke T."/>
            <person name="Wu D."/>
            <person name="Gronow S."/>
            <person name="Wellnitz S."/>
            <person name="Brambilla E."/>
            <person name="Klenk H.-P."/>
            <person name="Eisen J.A."/>
        </authorList>
    </citation>
    <scope>NUCLEOTIDE SEQUENCE</scope>
    <source>
        <strain>P 36-108</strain>
    </source>
</reference>
<dbReference type="Pfam" id="PF09357">
    <property type="entry name" value="RteC"/>
    <property type="match status" value="1"/>
</dbReference>
<dbReference type="STRING" id="693979.Bache_1026"/>
<keyword evidence="2" id="KW-1185">Reference proteome</keyword>
<dbReference type="InterPro" id="IPR018534">
    <property type="entry name" value="Tet_reg_excision_RteC"/>
</dbReference>
<reference evidence="1 2" key="2">
    <citation type="journal article" date="2011" name="Stand. Genomic Sci.">
        <title>Complete genome sequence of Bacteroides helcogenes type strain (P 36-108).</title>
        <authorList>
            <person name="Pati A."/>
            <person name="Gronow S."/>
            <person name="Zeytun A."/>
            <person name="Lapidus A."/>
            <person name="Nolan M."/>
            <person name="Hammon N."/>
            <person name="Deshpande S."/>
            <person name="Cheng J.F."/>
            <person name="Tapia R."/>
            <person name="Han C."/>
            <person name="Goodwin L."/>
            <person name="Pitluck S."/>
            <person name="Liolios K."/>
            <person name="Pagani I."/>
            <person name="Ivanova N."/>
            <person name="Mavromatis K."/>
            <person name="Chen A."/>
            <person name="Palaniappan K."/>
            <person name="Land M."/>
            <person name="Hauser L."/>
            <person name="Chang Y.J."/>
            <person name="Jeffries C.D."/>
            <person name="Detter J.C."/>
            <person name="Brambilla E."/>
            <person name="Rohde M."/>
            <person name="Goker M."/>
            <person name="Woyke T."/>
            <person name="Bristow J."/>
            <person name="Eisen J.A."/>
            <person name="Markowitz V."/>
            <person name="Hugenholtz P."/>
            <person name="Kyrpides N.C."/>
            <person name="Klenk H.P."/>
            <person name="Lucas S."/>
        </authorList>
    </citation>
    <scope>NUCLEOTIDE SEQUENCE [LARGE SCALE GENOMIC DNA]</scope>
    <source>
        <strain evidence="2">ATCC 35417 / DSM 20613 / JCM 6297 / CCUG 15421 / P 36-108</strain>
    </source>
</reference>
<evidence type="ECO:0000313" key="2">
    <source>
        <dbReference type="Proteomes" id="UP000008630"/>
    </source>
</evidence>
<gene>
    <name evidence="1" type="ordered locus">Bache_1026</name>
</gene>
<dbReference type="eggNOG" id="ENOG502ZAA7">
    <property type="taxonomic scope" value="Bacteria"/>
</dbReference>
<proteinExistence type="predicted"/>
<evidence type="ECO:0000313" key="1">
    <source>
        <dbReference type="EMBL" id="ADV43037.1"/>
    </source>
</evidence>
<dbReference type="HOGENOM" id="CLU_079317_0_0_10"/>
<organism evidence="1 2">
    <name type="scientific">Bacteroides helcogenes (strain ATCC 35417 / DSM 20613 / JCM 6297 / CCUG 15421 / P 36-108)</name>
    <dbReference type="NCBI Taxonomy" id="693979"/>
    <lineage>
        <taxon>Bacteria</taxon>
        <taxon>Pseudomonadati</taxon>
        <taxon>Bacteroidota</taxon>
        <taxon>Bacteroidia</taxon>
        <taxon>Bacteroidales</taxon>
        <taxon>Bacteroidaceae</taxon>
        <taxon>Bacteroides</taxon>
    </lineage>
</organism>
<dbReference type="AlphaFoldDB" id="E6SR93"/>
<dbReference type="EMBL" id="CP002352">
    <property type="protein sequence ID" value="ADV43037.1"/>
    <property type="molecule type" value="Genomic_DNA"/>
</dbReference>
<accession>E6SR93</accession>
<name>E6SR93_BACT6</name>